<accession>A0A1G1XBW6</accession>
<evidence type="ECO:0000313" key="2">
    <source>
        <dbReference type="Proteomes" id="UP000177941"/>
    </source>
</evidence>
<dbReference type="AlphaFoldDB" id="A0A1G1XBW6"/>
<evidence type="ECO:0000313" key="1">
    <source>
        <dbReference type="EMBL" id="OGY36767.1"/>
    </source>
</evidence>
<dbReference type="InterPro" id="IPR036583">
    <property type="entry name" value="23S_rRNA_IVS_sf"/>
</dbReference>
<reference evidence="1 2" key="1">
    <citation type="journal article" date="2016" name="Nat. Commun.">
        <title>Thousands of microbial genomes shed light on interconnected biogeochemical processes in an aquifer system.</title>
        <authorList>
            <person name="Anantharaman K."/>
            <person name="Brown C.T."/>
            <person name="Hug L.A."/>
            <person name="Sharon I."/>
            <person name="Castelle C.J."/>
            <person name="Probst A.J."/>
            <person name="Thomas B.C."/>
            <person name="Singh A."/>
            <person name="Wilkins M.J."/>
            <person name="Karaoz U."/>
            <person name="Brodie E.L."/>
            <person name="Williams K.H."/>
            <person name="Hubbard S.S."/>
            <person name="Banfield J.F."/>
        </authorList>
    </citation>
    <scope>NUCLEOTIDE SEQUENCE [LARGE SCALE GENOMIC DNA]</scope>
</reference>
<sequence>MWYGYYQTIPKVHRYSLGQRVDTLFVEIIEATAIAAYLPKAEKMPYVRIAIRKLDTVKILLLIMWEVKSLQDKQYVVLSEPLDEIGRMFGGWAGQLVKNSPAKRAGEK</sequence>
<evidence type="ECO:0008006" key="3">
    <source>
        <dbReference type="Google" id="ProtNLM"/>
    </source>
</evidence>
<dbReference type="Gene3D" id="1.20.1440.60">
    <property type="entry name" value="23S rRNA-intervening sequence"/>
    <property type="match status" value="1"/>
</dbReference>
<proteinExistence type="predicted"/>
<dbReference type="EMBL" id="MHHS01000029">
    <property type="protein sequence ID" value="OGY36767.1"/>
    <property type="molecule type" value="Genomic_DNA"/>
</dbReference>
<gene>
    <name evidence="1" type="ORF">A3E36_03695</name>
</gene>
<dbReference type="Proteomes" id="UP000177941">
    <property type="component" value="Unassembled WGS sequence"/>
</dbReference>
<dbReference type="CDD" id="cd16376">
    <property type="entry name" value="Avd_like"/>
    <property type="match status" value="1"/>
</dbReference>
<protein>
    <recommendedName>
        <fullName evidence="3">Four helix bundle protein</fullName>
    </recommendedName>
</protein>
<comment type="caution">
    <text evidence="1">The sequence shown here is derived from an EMBL/GenBank/DDBJ whole genome shotgun (WGS) entry which is preliminary data.</text>
</comment>
<organism evidence="1 2">
    <name type="scientific">Candidatus Andersenbacteria bacterium RIFCSPHIGHO2_12_FULL_45_11b</name>
    <dbReference type="NCBI Taxonomy" id="1797282"/>
    <lineage>
        <taxon>Bacteria</taxon>
        <taxon>Candidatus Anderseniibacteriota</taxon>
    </lineage>
</organism>
<dbReference type="InterPro" id="IPR055360">
    <property type="entry name" value="bAvd"/>
</dbReference>
<name>A0A1G1XBW6_9BACT</name>